<feature type="compositionally biased region" description="Gly residues" evidence="1">
    <location>
        <begin position="69"/>
        <end position="81"/>
    </location>
</feature>
<dbReference type="EMBL" id="CAKASE010000083">
    <property type="protein sequence ID" value="CAG9585033.1"/>
    <property type="molecule type" value="Genomic_DNA"/>
</dbReference>
<reference evidence="2" key="1">
    <citation type="submission" date="2021-09" db="EMBL/GenBank/DDBJ databases">
        <authorList>
            <person name="Martin H S."/>
        </authorList>
    </citation>
    <scope>NUCLEOTIDE SEQUENCE</scope>
</reference>
<comment type="caution">
    <text evidence="2">The sequence shown here is derived from an EMBL/GenBank/DDBJ whole genome shotgun (WGS) entry which is preliminary data.</text>
</comment>
<gene>
    <name evidence="2" type="ORF">DCHRY22_LOCUS15526</name>
</gene>
<organism evidence="2 3">
    <name type="scientific">Danaus chrysippus</name>
    <name type="common">African queen</name>
    <dbReference type="NCBI Taxonomy" id="151541"/>
    <lineage>
        <taxon>Eukaryota</taxon>
        <taxon>Metazoa</taxon>
        <taxon>Ecdysozoa</taxon>
        <taxon>Arthropoda</taxon>
        <taxon>Hexapoda</taxon>
        <taxon>Insecta</taxon>
        <taxon>Pterygota</taxon>
        <taxon>Neoptera</taxon>
        <taxon>Endopterygota</taxon>
        <taxon>Lepidoptera</taxon>
        <taxon>Glossata</taxon>
        <taxon>Ditrysia</taxon>
        <taxon>Papilionoidea</taxon>
        <taxon>Nymphalidae</taxon>
        <taxon>Danainae</taxon>
        <taxon>Danaini</taxon>
        <taxon>Danaina</taxon>
        <taxon>Danaus</taxon>
        <taxon>Anosia</taxon>
    </lineage>
</organism>
<feature type="region of interest" description="Disordered" evidence="1">
    <location>
        <begin position="65"/>
        <end position="101"/>
    </location>
</feature>
<evidence type="ECO:0000256" key="1">
    <source>
        <dbReference type="SAM" id="MobiDB-lite"/>
    </source>
</evidence>
<evidence type="ECO:0000313" key="3">
    <source>
        <dbReference type="Proteomes" id="UP000789524"/>
    </source>
</evidence>
<dbReference type="AlphaFoldDB" id="A0A8J2VXB9"/>
<name>A0A8J2VXB9_9NEOP</name>
<keyword evidence="3" id="KW-1185">Reference proteome</keyword>
<accession>A0A8J2VXB9</accession>
<sequence>METPQRIRHQISSNFRLHYHSKCGRFITHSNSLARFNYYKYGGYVGQAERWECCKEVVDGWGDMRTARGGEGPGGESGGGRTPVNRLSRSAPYRADGGYTSNLPTLDALAYI</sequence>
<proteinExistence type="predicted"/>
<dbReference type="Proteomes" id="UP000789524">
    <property type="component" value="Unassembled WGS sequence"/>
</dbReference>
<evidence type="ECO:0000313" key="2">
    <source>
        <dbReference type="EMBL" id="CAG9585033.1"/>
    </source>
</evidence>
<protein>
    <submittedName>
        <fullName evidence="2">(African queen) hypothetical protein</fullName>
    </submittedName>
</protein>